<evidence type="ECO:0000313" key="3">
    <source>
        <dbReference type="EMBL" id="CAB3408108.1"/>
    </source>
</evidence>
<feature type="region of interest" description="Disordered" evidence="1">
    <location>
        <begin position="172"/>
        <end position="230"/>
    </location>
</feature>
<organism evidence="3 4">
    <name type="scientific">Caenorhabditis bovis</name>
    <dbReference type="NCBI Taxonomy" id="2654633"/>
    <lineage>
        <taxon>Eukaryota</taxon>
        <taxon>Metazoa</taxon>
        <taxon>Ecdysozoa</taxon>
        <taxon>Nematoda</taxon>
        <taxon>Chromadorea</taxon>
        <taxon>Rhabditida</taxon>
        <taxon>Rhabditina</taxon>
        <taxon>Rhabditomorpha</taxon>
        <taxon>Rhabditoidea</taxon>
        <taxon>Rhabditidae</taxon>
        <taxon>Peloderinae</taxon>
        <taxon>Caenorhabditis</taxon>
    </lineage>
</organism>
<feature type="compositionally biased region" description="Basic and acidic residues" evidence="1">
    <location>
        <begin position="218"/>
        <end position="230"/>
    </location>
</feature>
<gene>
    <name evidence="3" type="ORF">CBOVIS_LOCUS9932</name>
</gene>
<feature type="domain" description="DUF7747" evidence="2">
    <location>
        <begin position="747"/>
        <end position="912"/>
    </location>
</feature>
<evidence type="ECO:0000256" key="1">
    <source>
        <dbReference type="SAM" id="MobiDB-lite"/>
    </source>
</evidence>
<feature type="region of interest" description="Disordered" evidence="1">
    <location>
        <begin position="1451"/>
        <end position="1474"/>
    </location>
</feature>
<feature type="domain" description="DUF7747" evidence="2">
    <location>
        <begin position="257"/>
        <end position="423"/>
    </location>
</feature>
<sequence length="1474" mass="167056">MPRKSANDSLEEESQDNGSKSPAVEVAQEPVSSRPKRNVRKSVLISSGDYEINLPGVNKVEEDDDYEFAQAGALTNESVKKRGRPATEKDVRTAKKKKTEEPTTERPVDETPVNTDNNVAPLTVAEVLQDIVVGAETEVGENIEVQANAEIESAPPFEDEGPAVLEAANETTDMGFGDDDEFSEENEAGMPQLELNTPLGKRRGRPKKAKEEPLEETENNKDKSRSKERVSRIMRLGGDRVVSKSLADRVSGYHVKLFEDEIDVTELGDCYATVINGCLAYLLRKERIIDLLTSPEEISMIREGGWMLDRPPRLPPLVTNKVCFAFYVDGSKLVSIKDISNDDLKPWSSTDSSMGDPVIKPNVRRHPVARVNGRLVPIKGDPRLAELHLTEYSAWLPRLLRLRKKIFYLSREGQIYGNVLILYDYTCPGDCPSIVNLPHGNDYLRTIANNDTDDQRAGTVGDADNPFEDEVVAGPRGGNYLRVRPSKVGWAQNKKLLLKYLINEPGLLDGTELLNRRVPFLPPLIETAGVFVYFVPASFVANQLHHCGDGLSPWTVSHNPEVSSPRVRSIRRCLIQDTNGLFVTTRDQWQLTGLCLVETMSVLARCPRLRKRVFYVQRNNSVIMGNVCYLYEYIREGPIPTIVRPHAKPPQERWAGPIHMNIDNKEKTTMMAPNGEEEQFIDVEDLEVVEEEVVGDMMNDDQQIQEEQDNEQDTDDVRYEEVTEDTLNGGWDSMFDEDALLAQECPEPYYEEARILETGHVYLTVRHKRMSSSFDCVLEWIANTNVVEERGILNYSKPMHPPLVRNMRAYAFFVAGTAIFPHDINRDDFSPWSHNGTPENPTCYRTKVRKVGVICDDAGSQFHIKDIDYKSCPFHLVYLYSINPRDPRLRKKIFYMMETESRLVVSHALIIYDYNVEGPLPRLHGSFMKRFARKSHKRNNTIQLHDVENDVSDISETEKESPFILPPQVADDGTMYLALSDMEFWNDRNRHLHFLVNKPNLLENFGCLNNRVPALPPATPGKGAYVFFIDGLEVDSRNLTCDGLVPWSENVSSNPTGLTRRPKSIKYPLALNREGQLRVWRSPPMAGPRLDVEFQMHIYTATLPRCPRLKKKVVYVVKNGMQIGHSMIIYWFTEAGEMPVPITYGNVNPEITVQRMPASVREEARNLLMTNSANEVGKMIQERHGIQISNSALYYLRRREMMNGNNVAYEEVKNEMINNFQSDEWGNQNPQGEEMMIAGRAGNDEGGNEKNQMFDENSIQVGHTEEIQVGQVMSQRHRQTTIGDQLNMLNPSSIHTSRNSASNQPSFFAKSSGNVRHGPRTDTLWRIAKNSLGTTNDNETFDALWKMLADRNEGRLLQMVHQTFGVEIIAGVVEMIHIEEGVPMEEQLVHEINQDGRNELVGPRKENEEDGEKFLEQVGSKPHEHVQMEQVIIEEVNDEMMMEGPIVDIVPDDVQSQMNEPQAPSQSQTPAQEQ</sequence>
<protein>
    <recommendedName>
        <fullName evidence="2">DUF7747 domain-containing protein</fullName>
    </recommendedName>
</protein>
<dbReference type="Pfam" id="PF24927">
    <property type="entry name" value="DUF7747"/>
    <property type="match status" value="4"/>
</dbReference>
<dbReference type="InterPro" id="IPR056649">
    <property type="entry name" value="DUF7747"/>
</dbReference>
<dbReference type="OrthoDB" id="5786794at2759"/>
<evidence type="ECO:0000313" key="4">
    <source>
        <dbReference type="Proteomes" id="UP000494206"/>
    </source>
</evidence>
<reference evidence="3 4" key="1">
    <citation type="submission" date="2020-04" db="EMBL/GenBank/DDBJ databases">
        <authorList>
            <person name="Laetsch R D."/>
            <person name="Stevens L."/>
            <person name="Kumar S."/>
            <person name="Blaxter L. M."/>
        </authorList>
    </citation>
    <scope>NUCLEOTIDE SEQUENCE [LARGE SCALE GENOMIC DNA]</scope>
</reference>
<feature type="domain" description="DUF7747" evidence="2">
    <location>
        <begin position="465"/>
        <end position="631"/>
    </location>
</feature>
<feature type="compositionally biased region" description="Acidic residues" evidence="1">
    <location>
        <begin position="176"/>
        <end position="187"/>
    </location>
</feature>
<comment type="caution">
    <text evidence="3">The sequence shown here is derived from an EMBL/GenBank/DDBJ whole genome shotgun (WGS) entry which is preliminary data.</text>
</comment>
<dbReference type="EMBL" id="CADEPM010000006">
    <property type="protein sequence ID" value="CAB3408108.1"/>
    <property type="molecule type" value="Genomic_DNA"/>
</dbReference>
<proteinExistence type="predicted"/>
<dbReference type="Proteomes" id="UP000494206">
    <property type="component" value="Unassembled WGS sequence"/>
</dbReference>
<feature type="region of interest" description="Disordered" evidence="1">
    <location>
        <begin position="1"/>
        <end position="117"/>
    </location>
</feature>
<feature type="domain" description="DUF7747" evidence="2">
    <location>
        <begin position="961"/>
        <end position="1130"/>
    </location>
</feature>
<feature type="compositionally biased region" description="Polar residues" evidence="1">
    <location>
        <begin position="1295"/>
        <end position="1314"/>
    </location>
</feature>
<dbReference type="PANTHER" id="PTHR31824">
    <property type="entry name" value="PROTEIN CBG17809"/>
    <property type="match status" value="1"/>
</dbReference>
<name>A0A8S1F3A3_9PELO</name>
<dbReference type="PANTHER" id="PTHR31824:SF2">
    <property type="entry name" value="OTU DOMAIN-CONTAINING PROTEIN"/>
    <property type="match status" value="1"/>
</dbReference>
<keyword evidence="4" id="KW-1185">Reference proteome</keyword>
<feature type="compositionally biased region" description="Basic and acidic residues" evidence="1">
    <location>
        <begin position="85"/>
        <end position="109"/>
    </location>
</feature>
<feature type="region of interest" description="Disordered" evidence="1">
    <location>
        <begin position="1295"/>
        <end position="1315"/>
    </location>
</feature>
<feature type="compositionally biased region" description="Low complexity" evidence="1">
    <location>
        <begin position="1460"/>
        <end position="1474"/>
    </location>
</feature>
<evidence type="ECO:0000259" key="2">
    <source>
        <dbReference type="Pfam" id="PF24927"/>
    </source>
</evidence>
<accession>A0A8S1F3A3</accession>